<protein>
    <submittedName>
        <fullName evidence="1">Uncharacterized protein</fullName>
    </submittedName>
</protein>
<evidence type="ECO:0000313" key="1">
    <source>
        <dbReference type="EMBL" id="BAU02105.1"/>
    </source>
</evidence>
<gene>
    <name evidence="1" type="primary">Vigan.11G153100</name>
    <name evidence="1" type="ORF">VIGAN_11153100</name>
</gene>
<organism evidence="1 2">
    <name type="scientific">Vigna angularis var. angularis</name>
    <dbReference type="NCBI Taxonomy" id="157739"/>
    <lineage>
        <taxon>Eukaryota</taxon>
        <taxon>Viridiplantae</taxon>
        <taxon>Streptophyta</taxon>
        <taxon>Embryophyta</taxon>
        <taxon>Tracheophyta</taxon>
        <taxon>Spermatophyta</taxon>
        <taxon>Magnoliopsida</taxon>
        <taxon>eudicotyledons</taxon>
        <taxon>Gunneridae</taxon>
        <taxon>Pentapetalae</taxon>
        <taxon>rosids</taxon>
        <taxon>fabids</taxon>
        <taxon>Fabales</taxon>
        <taxon>Fabaceae</taxon>
        <taxon>Papilionoideae</taxon>
        <taxon>50 kb inversion clade</taxon>
        <taxon>NPAAA clade</taxon>
        <taxon>indigoferoid/millettioid clade</taxon>
        <taxon>Phaseoleae</taxon>
        <taxon>Vigna</taxon>
    </lineage>
</organism>
<reference evidence="1 2" key="1">
    <citation type="journal article" date="2015" name="Sci. Rep.">
        <title>The power of single molecule real-time sequencing technology in the de novo assembly of a eukaryotic genome.</title>
        <authorList>
            <person name="Sakai H."/>
            <person name="Naito K."/>
            <person name="Ogiso-Tanaka E."/>
            <person name="Takahashi Y."/>
            <person name="Iseki K."/>
            <person name="Muto C."/>
            <person name="Satou K."/>
            <person name="Teruya K."/>
            <person name="Shiroma A."/>
            <person name="Shimoji M."/>
            <person name="Hirano T."/>
            <person name="Itoh T."/>
            <person name="Kaga A."/>
            <person name="Tomooka N."/>
        </authorList>
    </citation>
    <scope>NUCLEOTIDE SEQUENCE [LARGE SCALE GENOMIC DNA]</scope>
    <source>
        <strain evidence="2">cv. Shumari</strain>
    </source>
</reference>
<dbReference type="EMBL" id="AP015044">
    <property type="protein sequence ID" value="BAU02105.1"/>
    <property type="molecule type" value="Genomic_DNA"/>
</dbReference>
<proteinExistence type="predicted"/>
<name>A0A0S3TAA4_PHAAN</name>
<keyword evidence="2" id="KW-1185">Reference proteome</keyword>
<evidence type="ECO:0000313" key="2">
    <source>
        <dbReference type="Proteomes" id="UP000291084"/>
    </source>
</evidence>
<sequence>LFISLRIKRKKLEKFWIFLKMQHVTRSQGYPCLHAITNLSTHQNHHVFYRDSDSAHVTWFSPSEIRFIEPKSHPTAKAVTRNTLFGGHSSCFLQRFQHLIKFITLKLTHIISINFSYRFPHSLAQITKPHFSFRLHHRRHCLLPQISHRMLRQRLGHSAANVHRVGYHRCRNFSFL</sequence>
<feature type="non-terminal residue" evidence="1">
    <location>
        <position position="1"/>
    </location>
</feature>
<dbReference type="Proteomes" id="UP000291084">
    <property type="component" value="Chromosome 11"/>
</dbReference>
<dbReference type="AlphaFoldDB" id="A0A0S3TAA4"/>
<accession>A0A0S3TAA4</accession>